<evidence type="ECO:0000313" key="1">
    <source>
        <dbReference type="EMBL" id="KAJ8108357.1"/>
    </source>
</evidence>
<gene>
    <name evidence="1" type="ORF">OPT61_g8229</name>
</gene>
<accession>A0ACC2HZ51</accession>
<protein>
    <submittedName>
        <fullName evidence="1">Uncharacterized protein</fullName>
    </submittedName>
</protein>
<comment type="caution">
    <text evidence="1">The sequence shown here is derived from an EMBL/GenBank/DDBJ whole genome shotgun (WGS) entry which is preliminary data.</text>
</comment>
<proteinExistence type="predicted"/>
<dbReference type="EMBL" id="JAPHNI010000760">
    <property type="protein sequence ID" value="KAJ8108357.1"/>
    <property type="molecule type" value="Genomic_DNA"/>
</dbReference>
<name>A0ACC2HZ51_9PLEO</name>
<sequence length="550" mass="62893">MDVAIKTLVAEKVPLLRPEDNNYREYEKAIVTSNLLYRFNRPRFVVQPEDAAHVQSIVAQAKAQKLLLVIRCGGHSYAGFSTALEPNSILVDLRKMNKVNLDVVSGIITIDAGCQWAEVYRSLINGKHDGLIVNGGRCPYVGVGGYMLGGGLGPFTRSFGMGSDTLLEATIVTADSKVVTVGSSDKPQTKKGQLFWALRGAGSANFGVVTQMKLKVQRLQNRNGWVVGGRFQWFPKDDMDQLLPTMNDFYRTDWPKEITIDSTWLCDLRDGSSDGVRFTVYFDGTKPEYDALIDQHIKNPVVKKQLKKRALPEPSTRFLYETLEAQWFDETKKFFAENKTYRIFSSFVFTRKQVLESVDKITLILQDHMRLFREKNTGEDVGLDIVWIHTGGQASEIKSEDTAFFWRDANYHVYAEVLWKDKWMERLMRGFMSTLRKKLRPYSINNAAAFFNFPDRDFAKAAYERAYFGDNRTKLRDVKKSWDPNNVFKWAQGIQLPNNAVDDVSADVDPPNAEELTDSIARDLWAKQNWQHYKTEDIIADKRELEELGF</sequence>
<dbReference type="Proteomes" id="UP001153331">
    <property type="component" value="Unassembled WGS sequence"/>
</dbReference>
<keyword evidence="2" id="KW-1185">Reference proteome</keyword>
<evidence type="ECO:0000313" key="2">
    <source>
        <dbReference type="Proteomes" id="UP001153331"/>
    </source>
</evidence>
<reference evidence="1" key="1">
    <citation type="submission" date="2022-11" db="EMBL/GenBank/DDBJ databases">
        <title>Genome Sequence of Boeremia exigua.</title>
        <authorList>
            <person name="Buettner E."/>
        </authorList>
    </citation>
    <scope>NUCLEOTIDE SEQUENCE</scope>
    <source>
        <strain evidence="1">CU02</strain>
    </source>
</reference>
<organism evidence="1 2">
    <name type="scientific">Boeremia exigua</name>
    <dbReference type="NCBI Taxonomy" id="749465"/>
    <lineage>
        <taxon>Eukaryota</taxon>
        <taxon>Fungi</taxon>
        <taxon>Dikarya</taxon>
        <taxon>Ascomycota</taxon>
        <taxon>Pezizomycotina</taxon>
        <taxon>Dothideomycetes</taxon>
        <taxon>Pleosporomycetidae</taxon>
        <taxon>Pleosporales</taxon>
        <taxon>Pleosporineae</taxon>
        <taxon>Didymellaceae</taxon>
        <taxon>Boeremia</taxon>
    </lineage>
</organism>